<evidence type="ECO:0000313" key="3">
    <source>
        <dbReference type="Proteomes" id="UP000054166"/>
    </source>
</evidence>
<reference evidence="3" key="2">
    <citation type="submission" date="2015-01" db="EMBL/GenBank/DDBJ databases">
        <title>Evolutionary Origins and Diversification of the Mycorrhizal Mutualists.</title>
        <authorList>
            <consortium name="DOE Joint Genome Institute"/>
            <consortium name="Mycorrhizal Genomics Consortium"/>
            <person name="Kohler A."/>
            <person name="Kuo A."/>
            <person name="Nagy L.G."/>
            <person name="Floudas D."/>
            <person name="Copeland A."/>
            <person name="Barry K.W."/>
            <person name="Cichocki N."/>
            <person name="Veneault-Fourrey C."/>
            <person name="LaButti K."/>
            <person name="Lindquist E.A."/>
            <person name="Lipzen A."/>
            <person name="Lundell T."/>
            <person name="Morin E."/>
            <person name="Murat C."/>
            <person name="Riley R."/>
            <person name="Ohm R."/>
            <person name="Sun H."/>
            <person name="Tunlid A."/>
            <person name="Henrissat B."/>
            <person name="Grigoriev I.V."/>
            <person name="Hibbett D.S."/>
            <person name="Martin F."/>
        </authorList>
    </citation>
    <scope>NUCLEOTIDE SEQUENCE [LARGE SCALE GENOMIC DNA]</scope>
    <source>
        <strain evidence="3">F 1598</strain>
    </source>
</reference>
<evidence type="ECO:0000256" key="1">
    <source>
        <dbReference type="SAM" id="Phobius"/>
    </source>
</evidence>
<proteinExistence type="predicted"/>
<organism evidence="2 3">
    <name type="scientific">Piloderma croceum (strain F 1598)</name>
    <dbReference type="NCBI Taxonomy" id="765440"/>
    <lineage>
        <taxon>Eukaryota</taxon>
        <taxon>Fungi</taxon>
        <taxon>Dikarya</taxon>
        <taxon>Basidiomycota</taxon>
        <taxon>Agaricomycotina</taxon>
        <taxon>Agaricomycetes</taxon>
        <taxon>Agaricomycetidae</taxon>
        <taxon>Atheliales</taxon>
        <taxon>Atheliaceae</taxon>
        <taxon>Piloderma</taxon>
    </lineage>
</organism>
<feature type="transmembrane region" description="Helical" evidence="1">
    <location>
        <begin position="102"/>
        <end position="126"/>
    </location>
</feature>
<dbReference type="AlphaFoldDB" id="A0A0C3B8F8"/>
<keyword evidence="3" id="KW-1185">Reference proteome</keyword>
<accession>A0A0C3B8F8</accession>
<dbReference type="HOGENOM" id="CLU_1448248_0_0_1"/>
<dbReference type="InParanoid" id="A0A0C3B8F8"/>
<gene>
    <name evidence="2" type="ORF">PILCRDRAFT_725837</name>
</gene>
<dbReference type="EMBL" id="KN833079">
    <property type="protein sequence ID" value="KIM73572.1"/>
    <property type="molecule type" value="Genomic_DNA"/>
</dbReference>
<keyword evidence="1" id="KW-1133">Transmembrane helix</keyword>
<reference evidence="2 3" key="1">
    <citation type="submission" date="2014-04" db="EMBL/GenBank/DDBJ databases">
        <authorList>
            <consortium name="DOE Joint Genome Institute"/>
            <person name="Kuo A."/>
            <person name="Tarkka M."/>
            <person name="Buscot F."/>
            <person name="Kohler A."/>
            <person name="Nagy L.G."/>
            <person name="Floudas D."/>
            <person name="Copeland A."/>
            <person name="Barry K.W."/>
            <person name="Cichocki N."/>
            <person name="Veneault-Fourrey C."/>
            <person name="LaButti K."/>
            <person name="Lindquist E.A."/>
            <person name="Lipzen A."/>
            <person name="Lundell T."/>
            <person name="Morin E."/>
            <person name="Murat C."/>
            <person name="Sun H."/>
            <person name="Tunlid A."/>
            <person name="Henrissat B."/>
            <person name="Grigoriev I.V."/>
            <person name="Hibbett D.S."/>
            <person name="Martin F."/>
            <person name="Nordberg H.P."/>
            <person name="Cantor M.N."/>
            <person name="Hua S.X."/>
        </authorList>
    </citation>
    <scope>NUCLEOTIDE SEQUENCE [LARGE SCALE GENOMIC DNA]</scope>
    <source>
        <strain evidence="2 3">F 1598</strain>
    </source>
</reference>
<keyword evidence="1" id="KW-0472">Membrane</keyword>
<name>A0A0C3B8F8_PILCF</name>
<sequence length="187" mass="21161">MEKMPQMQCHGGTTVWLQRYHLHMRGAFTSVIGLLTHHNIYRYERRGMTQPLYRAYPQSTDYIKATAMISHMGLVYRLAIRLPSPLLDLKLICLGSYHISKSAIIGILATFFALVPNMVFTASFVIRCPSHWDPITPLNLSYLTPSDTYLRTMAFDTFPSCSTAQSPNINLSSITRNVNADTNSILD</sequence>
<protein>
    <submittedName>
        <fullName evidence="2">Uncharacterized protein</fullName>
    </submittedName>
</protein>
<dbReference type="Proteomes" id="UP000054166">
    <property type="component" value="Unassembled WGS sequence"/>
</dbReference>
<keyword evidence="1" id="KW-0812">Transmembrane</keyword>
<evidence type="ECO:0000313" key="2">
    <source>
        <dbReference type="EMBL" id="KIM73572.1"/>
    </source>
</evidence>